<dbReference type="AlphaFoldDB" id="A0A6A5V3I3"/>
<keyword evidence="3" id="KW-1185">Reference proteome</keyword>
<feature type="compositionally biased region" description="Basic and acidic residues" evidence="1">
    <location>
        <begin position="27"/>
        <end position="42"/>
    </location>
</feature>
<reference evidence="2" key="1">
    <citation type="journal article" date="2020" name="Stud. Mycol.">
        <title>101 Dothideomycetes genomes: a test case for predicting lifestyles and emergence of pathogens.</title>
        <authorList>
            <person name="Haridas S."/>
            <person name="Albert R."/>
            <person name="Binder M."/>
            <person name="Bloem J."/>
            <person name="Labutti K."/>
            <person name="Salamov A."/>
            <person name="Andreopoulos B."/>
            <person name="Baker S."/>
            <person name="Barry K."/>
            <person name="Bills G."/>
            <person name="Bluhm B."/>
            <person name="Cannon C."/>
            <person name="Castanera R."/>
            <person name="Culley D."/>
            <person name="Daum C."/>
            <person name="Ezra D."/>
            <person name="Gonzalez J."/>
            <person name="Henrissat B."/>
            <person name="Kuo A."/>
            <person name="Liang C."/>
            <person name="Lipzen A."/>
            <person name="Lutzoni F."/>
            <person name="Magnuson J."/>
            <person name="Mondo S."/>
            <person name="Nolan M."/>
            <person name="Ohm R."/>
            <person name="Pangilinan J."/>
            <person name="Park H.-J."/>
            <person name="Ramirez L."/>
            <person name="Alfaro M."/>
            <person name="Sun H."/>
            <person name="Tritt A."/>
            <person name="Yoshinaga Y."/>
            <person name="Zwiers L.-H."/>
            <person name="Turgeon B."/>
            <person name="Goodwin S."/>
            <person name="Spatafora J."/>
            <person name="Crous P."/>
            <person name="Grigoriev I."/>
        </authorList>
    </citation>
    <scope>NUCLEOTIDE SEQUENCE</scope>
    <source>
        <strain evidence="2">CBS 107.79</strain>
    </source>
</reference>
<feature type="region of interest" description="Disordered" evidence="1">
    <location>
        <begin position="27"/>
        <end position="56"/>
    </location>
</feature>
<dbReference type="Proteomes" id="UP000800036">
    <property type="component" value="Unassembled WGS sequence"/>
</dbReference>
<evidence type="ECO:0000313" key="3">
    <source>
        <dbReference type="Proteomes" id="UP000800036"/>
    </source>
</evidence>
<evidence type="ECO:0000313" key="2">
    <source>
        <dbReference type="EMBL" id="KAF1971584.1"/>
    </source>
</evidence>
<feature type="compositionally biased region" description="Basic and acidic residues" evidence="1">
    <location>
        <begin position="251"/>
        <end position="292"/>
    </location>
</feature>
<dbReference type="EMBL" id="ML976692">
    <property type="protein sequence ID" value="KAF1971584.1"/>
    <property type="molecule type" value="Genomic_DNA"/>
</dbReference>
<accession>A0A6A5V3I3</accession>
<name>A0A6A5V3I3_9PLEO</name>
<proteinExistence type="predicted"/>
<dbReference type="OrthoDB" id="3795213at2759"/>
<protein>
    <submittedName>
        <fullName evidence="2">Uncharacterized protein</fullName>
    </submittedName>
</protein>
<gene>
    <name evidence="2" type="ORF">BU23DRAFT_600143</name>
</gene>
<feature type="compositionally biased region" description="Polar residues" evidence="1">
    <location>
        <begin position="298"/>
        <end position="307"/>
    </location>
</feature>
<organism evidence="2 3">
    <name type="scientific">Bimuria novae-zelandiae CBS 107.79</name>
    <dbReference type="NCBI Taxonomy" id="1447943"/>
    <lineage>
        <taxon>Eukaryota</taxon>
        <taxon>Fungi</taxon>
        <taxon>Dikarya</taxon>
        <taxon>Ascomycota</taxon>
        <taxon>Pezizomycotina</taxon>
        <taxon>Dothideomycetes</taxon>
        <taxon>Pleosporomycetidae</taxon>
        <taxon>Pleosporales</taxon>
        <taxon>Massarineae</taxon>
        <taxon>Didymosphaeriaceae</taxon>
        <taxon>Bimuria</taxon>
    </lineage>
</organism>
<feature type="region of interest" description="Disordered" evidence="1">
    <location>
        <begin position="251"/>
        <end position="349"/>
    </location>
</feature>
<feature type="compositionally biased region" description="Polar residues" evidence="1">
    <location>
        <begin position="340"/>
        <end position="349"/>
    </location>
</feature>
<sequence>MVTKEKIAELKKAAKLYKEKIQQEKRAAREAAKKAKEKERAKKAAQRTAQKSANNAKKALQLSQRSDFFALFWPAWVSTFTENLISKAFTATGISPVNPDVILDRFHHISPDSLESVSSGSTAYSAEDWLKACTTLQAEVKDSRSVGARKLGQTIHYLSSQVELLQVEVDGLRKKLYQNRKRQKQPNRQLDLQQHQEYHGGAMMWSPRAFREARARMAVAEQEAQEEELKKAETRELAAASKLYKEKIAEEKREQRAREKAARDQAKAEERAAIDARKEQRRKDKEARDAAKALKLSQRGNRPTSKASAVKQKPARRAVGARSHPKPATPPLPRPTITTRSGRTATKYQ</sequence>
<evidence type="ECO:0000256" key="1">
    <source>
        <dbReference type="SAM" id="MobiDB-lite"/>
    </source>
</evidence>